<gene>
    <name evidence="1" type="ORF">RPERSI_LOCUS10134</name>
</gene>
<dbReference type="Proteomes" id="UP000789920">
    <property type="component" value="Unassembled WGS sequence"/>
</dbReference>
<evidence type="ECO:0000313" key="1">
    <source>
        <dbReference type="EMBL" id="CAG8703561.1"/>
    </source>
</evidence>
<proteinExistence type="predicted"/>
<dbReference type="EMBL" id="CAJVQC010019781">
    <property type="protein sequence ID" value="CAG8703561.1"/>
    <property type="molecule type" value="Genomic_DNA"/>
</dbReference>
<protein>
    <submittedName>
        <fullName evidence="1">27235_t:CDS:1</fullName>
    </submittedName>
</protein>
<accession>A0ACA9PJA8</accession>
<comment type="caution">
    <text evidence="1">The sequence shown here is derived from an EMBL/GenBank/DDBJ whole genome shotgun (WGS) entry which is preliminary data.</text>
</comment>
<sequence>MSATSSTISERDLNSKLTEIFTKIGQLGNAQQGIQELYDLLIEHPECDVKVNAFLASAGTFFQKYIRKALADLTTQEMQKCGMLPKESLTPLTPLTPVSTAKDTPLQKLPTTPKNKPPHKFSTNRCSNSIAINASSAKDFSIKNDFHEVKSGFPITPITPRTNKVSQETFDQTRLRLHAIFQYEKYKTGQKRSSLPNLKQFECDNERLEYVKSIIRSRPRARRSTWNDINTPLTTKLTDVSIHAN</sequence>
<organism evidence="1 2">
    <name type="scientific">Racocetra persica</name>
    <dbReference type="NCBI Taxonomy" id="160502"/>
    <lineage>
        <taxon>Eukaryota</taxon>
        <taxon>Fungi</taxon>
        <taxon>Fungi incertae sedis</taxon>
        <taxon>Mucoromycota</taxon>
        <taxon>Glomeromycotina</taxon>
        <taxon>Glomeromycetes</taxon>
        <taxon>Diversisporales</taxon>
        <taxon>Gigasporaceae</taxon>
        <taxon>Racocetra</taxon>
    </lineage>
</organism>
<reference evidence="1" key="1">
    <citation type="submission" date="2021-06" db="EMBL/GenBank/DDBJ databases">
        <authorList>
            <person name="Kallberg Y."/>
            <person name="Tangrot J."/>
            <person name="Rosling A."/>
        </authorList>
    </citation>
    <scope>NUCLEOTIDE SEQUENCE</scope>
    <source>
        <strain evidence="1">MA461A</strain>
    </source>
</reference>
<evidence type="ECO:0000313" key="2">
    <source>
        <dbReference type="Proteomes" id="UP000789920"/>
    </source>
</evidence>
<keyword evidence="2" id="KW-1185">Reference proteome</keyword>
<name>A0ACA9PJA8_9GLOM</name>